<organism evidence="6 7">
    <name type="scientific">Paracidovorax valerianellae</name>
    <dbReference type="NCBI Taxonomy" id="187868"/>
    <lineage>
        <taxon>Bacteria</taxon>
        <taxon>Pseudomonadati</taxon>
        <taxon>Pseudomonadota</taxon>
        <taxon>Betaproteobacteria</taxon>
        <taxon>Burkholderiales</taxon>
        <taxon>Comamonadaceae</taxon>
        <taxon>Paracidovorax</taxon>
    </lineage>
</organism>
<dbReference type="Proteomes" id="UP000198781">
    <property type="component" value="Unassembled WGS sequence"/>
</dbReference>
<accession>A0A1G6PL44</accession>
<keyword evidence="4" id="KW-0804">Transcription</keyword>
<sequence>MDRLLTMRVFQAVVDEGGFAAAARAMDLSAAAVTRLIADLESHIGARLLQRTTRRVSLTDAGEAYLARVRTILADVEEAFAAAQAHTSEIAGVLRLHAPPMLAVHILAPLVEGFHRAHPRVVLDIHVDSSMEPPIGSFDITLLSDDAVLGANVVTRPIVRSDSVVCASPAYLQRHGMPQSPEDLVRHQCLLRRRSDTKSGVMRLFDPRQAEKEKAVDIEVQPVCVANHIDTLLRAALDGAGLTSLPVDLAAPYLRSGQLVRVLAPWTEGRFTLYAAFPSRKFMPARTRVFLDFMSAHTKQSVEEALQAPSAMAQAQET</sequence>
<dbReference type="SUPFAM" id="SSF53850">
    <property type="entry name" value="Periplasmic binding protein-like II"/>
    <property type="match status" value="1"/>
</dbReference>
<dbReference type="Gene3D" id="3.40.190.290">
    <property type="match status" value="1"/>
</dbReference>
<evidence type="ECO:0000256" key="1">
    <source>
        <dbReference type="ARBA" id="ARBA00009437"/>
    </source>
</evidence>
<evidence type="ECO:0000313" key="7">
    <source>
        <dbReference type="Proteomes" id="UP000198781"/>
    </source>
</evidence>
<dbReference type="InterPro" id="IPR036390">
    <property type="entry name" value="WH_DNA-bd_sf"/>
</dbReference>
<evidence type="ECO:0000256" key="3">
    <source>
        <dbReference type="ARBA" id="ARBA00023125"/>
    </source>
</evidence>
<dbReference type="GO" id="GO:0003677">
    <property type="term" value="F:DNA binding"/>
    <property type="evidence" value="ECO:0007669"/>
    <property type="project" value="UniProtKB-KW"/>
</dbReference>
<dbReference type="InterPro" id="IPR036388">
    <property type="entry name" value="WH-like_DNA-bd_sf"/>
</dbReference>
<dbReference type="PANTHER" id="PTHR30537:SF5">
    <property type="entry name" value="HTH-TYPE TRANSCRIPTIONAL ACTIVATOR TTDR-RELATED"/>
    <property type="match status" value="1"/>
</dbReference>
<keyword evidence="3" id="KW-0238">DNA-binding</keyword>
<dbReference type="PANTHER" id="PTHR30537">
    <property type="entry name" value="HTH-TYPE TRANSCRIPTIONAL REGULATOR"/>
    <property type="match status" value="1"/>
</dbReference>
<dbReference type="Pfam" id="PF00126">
    <property type="entry name" value="HTH_1"/>
    <property type="match status" value="1"/>
</dbReference>
<evidence type="ECO:0000259" key="5">
    <source>
        <dbReference type="PROSITE" id="PS50931"/>
    </source>
</evidence>
<dbReference type="InterPro" id="IPR058163">
    <property type="entry name" value="LysR-type_TF_proteobact-type"/>
</dbReference>
<dbReference type="Pfam" id="PF03466">
    <property type="entry name" value="LysR_substrate"/>
    <property type="match status" value="1"/>
</dbReference>
<evidence type="ECO:0000256" key="4">
    <source>
        <dbReference type="ARBA" id="ARBA00023163"/>
    </source>
</evidence>
<keyword evidence="2" id="KW-0805">Transcription regulation</keyword>
<dbReference type="SUPFAM" id="SSF46785">
    <property type="entry name" value="Winged helix' DNA-binding domain"/>
    <property type="match status" value="1"/>
</dbReference>
<dbReference type="Gene3D" id="1.10.10.10">
    <property type="entry name" value="Winged helix-like DNA-binding domain superfamily/Winged helix DNA-binding domain"/>
    <property type="match status" value="1"/>
</dbReference>
<dbReference type="OrthoDB" id="9080899at2"/>
<dbReference type="CDD" id="cd08422">
    <property type="entry name" value="PBP2_CrgA_like"/>
    <property type="match status" value="1"/>
</dbReference>
<dbReference type="AlphaFoldDB" id="A0A1G6PL44"/>
<feature type="domain" description="HTH lysR-type" evidence="5">
    <location>
        <begin position="7"/>
        <end position="59"/>
    </location>
</feature>
<dbReference type="GO" id="GO:0003700">
    <property type="term" value="F:DNA-binding transcription factor activity"/>
    <property type="evidence" value="ECO:0007669"/>
    <property type="project" value="InterPro"/>
</dbReference>
<dbReference type="PROSITE" id="PS50931">
    <property type="entry name" value="HTH_LYSR"/>
    <property type="match status" value="1"/>
</dbReference>
<gene>
    <name evidence="6" type="ORF">SAMN05192589_103273</name>
</gene>
<proteinExistence type="inferred from homology"/>
<dbReference type="InterPro" id="IPR000847">
    <property type="entry name" value="LysR_HTH_N"/>
</dbReference>
<dbReference type="FunFam" id="1.10.10.10:FF:000001">
    <property type="entry name" value="LysR family transcriptional regulator"/>
    <property type="match status" value="1"/>
</dbReference>
<reference evidence="6 7" key="1">
    <citation type="submission" date="2016-10" db="EMBL/GenBank/DDBJ databases">
        <authorList>
            <person name="de Groot N.N."/>
        </authorList>
    </citation>
    <scope>NUCLEOTIDE SEQUENCE [LARGE SCALE GENOMIC DNA]</scope>
    <source>
        <strain evidence="6 7">DSM 16619</strain>
    </source>
</reference>
<dbReference type="RefSeq" id="WP_092741555.1">
    <property type="nucleotide sequence ID" value="NZ_FMZC01000003.1"/>
</dbReference>
<dbReference type="EMBL" id="FMZC01000003">
    <property type="protein sequence ID" value="SDC80930.1"/>
    <property type="molecule type" value="Genomic_DNA"/>
</dbReference>
<dbReference type="InterPro" id="IPR005119">
    <property type="entry name" value="LysR_subst-bd"/>
</dbReference>
<evidence type="ECO:0000313" key="6">
    <source>
        <dbReference type="EMBL" id="SDC80930.1"/>
    </source>
</evidence>
<evidence type="ECO:0000256" key="2">
    <source>
        <dbReference type="ARBA" id="ARBA00023015"/>
    </source>
</evidence>
<keyword evidence="7" id="KW-1185">Reference proteome</keyword>
<dbReference type="STRING" id="187868.SAMN05192589_103273"/>
<protein>
    <submittedName>
        <fullName evidence="6">Transcriptional regulator, LysR family</fullName>
    </submittedName>
</protein>
<name>A0A1G6PL44_9BURK</name>
<comment type="similarity">
    <text evidence="1">Belongs to the LysR transcriptional regulatory family.</text>
</comment>